<dbReference type="InParanoid" id="A7SRK7"/>
<dbReference type="OMA" id="AGLCPRW"/>
<dbReference type="Proteomes" id="UP000001593">
    <property type="component" value="Unassembled WGS sequence"/>
</dbReference>
<keyword evidence="3" id="KW-1185">Reference proteome</keyword>
<dbReference type="AlphaFoldDB" id="A7SRK7"/>
<protein>
    <submittedName>
        <fullName evidence="2">Uncharacterized protein</fullName>
    </submittedName>
</protein>
<evidence type="ECO:0000256" key="1">
    <source>
        <dbReference type="SAM" id="MobiDB-lite"/>
    </source>
</evidence>
<organism evidence="2 3">
    <name type="scientific">Nematostella vectensis</name>
    <name type="common">Starlet sea anemone</name>
    <dbReference type="NCBI Taxonomy" id="45351"/>
    <lineage>
        <taxon>Eukaryota</taxon>
        <taxon>Metazoa</taxon>
        <taxon>Cnidaria</taxon>
        <taxon>Anthozoa</taxon>
        <taxon>Hexacorallia</taxon>
        <taxon>Actiniaria</taxon>
        <taxon>Edwardsiidae</taxon>
        <taxon>Nematostella</taxon>
    </lineage>
</organism>
<feature type="compositionally biased region" description="Polar residues" evidence="1">
    <location>
        <begin position="94"/>
        <end position="112"/>
    </location>
</feature>
<feature type="region of interest" description="Disordered" evidence="1">
    <location>
        <begin position="48"/>
        <end position="112"/>
    </location>
</feature>
<feature type="compositionally biased region" description="Basic and acidic residues" evidence="1">
    <location>
        <begin position="72"/>
        <end position="90"/>
    </location>
</feature>
<accession>A7SRK7</accession>
<dbReference type="HOGENOM" id="CLU_2148816_0_0_1"/>
<dbReference type="OrthoDB" id="5969280at2759"/>
<evidence type="ECO:0000313" key="3">
    <source>
        <dbReference type="Proteomes" id="UP000001593"/>
    </source>
</evidence>
<proteinExistence type="predicted"/>
<name>A7SRK7_NEMVE</name>
<gene>
    <name evidence="2" type="ORF">NEMVEDRAFT_v1g233512</name>
</gene>
<evidence type="ECO:0000313" key="2">
    <source>
        <dbReference type="EMBL" id="EDO33649.1"/>
    </source>
</evidence>
<reference evidence="2 3" key="1">
    <citation type="journal article" date="2007" name="Science">
        <title>Sea anemone genome reveals ancestral eumetazoan gene repertoire and genomic organization.</title>
        <authorList>
            <person name="Putnam N.H."/>
            <person name="Srivastava M."/>
            <person name="Hellsten U."/>
            <person name="Dirks B."/>
            <person name="Chapman J."/>
            <person name="Salamov A."/>
            <person name="Terry A."/>
            <person name="Shapiro H."/>
            <person name="Lindquist E."/>
            <person name="Kapitonov V.V."/>
            <person name="Jurka J."/>
            <person name="Genikhovich G."/>
            <person name="Grigoriev I.V."/>
            <person name="Lucas S.M."/>
            <person name="Steele R.E."/>
            <person name="Finnerty J.R."/>
            <person name="Technau U."/>
            <person name="Martindale M.Q."/>
            <person name="Rokhsar D.S."/>
        </authorList>
    </citation>
    <scope>NUCLEOTIDE SEQUENCE [LARGE SCALE GENOMIC DNA]</scope>
    <source>
        <strain evidence="3">CH2 X CH6</strain>
    </source>
</reference>
<dbReference type="KEGG" id="nve:5504885"/>
<dbReference type="EMBL" id="DS469764">
    <property type="protein sequence ID" value="EDO33649.1"/>
    <property type="molecule type" value="Genomic_DNA"/>
</dbReference>
<sequence length="112" mass="12983">MGQCLGTDCAGLCPRWSYRQQSGFDRYTKFAPKNNWKYGDEHLLSEIQDPRSDDEFDFSDMSSELSPKRKSHDSPLNKRNNDYSENDVRKHQPQKNSLAAQKSQYTTVTIDT</sequence>